<protein>
    <submittedName>
        <fullName evidence="3">Uncharacterized protein</fullName>
    </submittedName>
</protein>
<feature type="compositionally biased region" description="Polar residues" evidence="1">
    <location>
        <begin position="301"/>
        <end position="322"/>
    </location>
</feature>
<evidence type="ECO:0000313" key="3">
    <source>
        <dbReference type="EMBL" id="JAS11753.1"/>
    </source>
</evidence>
<evidence type="ECO:0000256" key="2">
    <source>
        <dbReference type="SAM" id="SignalP"/>
    </source>
</evidence>
<dbReference type="EMBL" id="GEDC01025545">
    <property type="protein sequence ID" value="JAS11753.1"/>
    <property type="molecule type" value="Transcribed_RNA"/>
</dbReference>
<feature type="non-terminal residue" evidence="3">
    <location>
        <position position="322"/>
    </location>
</feature>
<feature type="signal peptide" evidence="2">
    <location>
        <begin position="1"/>
        <end position="19"/>
    </location>
</feature>
<dbReference type="AlphaFoldDB" id="A0A1B6CEA7"/>
<proteinExistence type="predicted"/>
<name>A0A1B6CEA7_9HEMI</name>
<feature type="chain" id="PRO_5008580319" evidence="2">
    <location>
        <begin position="20"/>
        <end position="322"/>
    </location>
</feature>
<keyword evidence="2" id="KW-0732">Signal</keyword>
<feature type="compositionally biased region" description="Gly residues" evidence="1">
    <location>
        <begin position="247"/>
        <end position="256"/>
    </location>
</feature>
<accession>A0A1B6CEA7</accession>
<evidence type="ECO:0000256" key="1">
    <source>
        <dbReference type="SAM" id="MobiDB-lite"/>
    </source>
</evidence>
<organism evidence="3">
    <name type="scientific">Clastoptera arizonana</name>
    <name type="common">Arizona spittle bug</name>
    <dbReference type="NCBI Taxonomy" id="38151"/>
    <lineage>
        <taxon>Eukaryota</taxon>
        <taxon>Metazoa</taxon>
        <taxon>Ecdysozoa</taxon>
        <taxon>Arthropoda</taxon>
        <taxon>Hexapoda</taxon>
        <taxon>Insecta</taxon>
        <taxon>Pterygota</taxon>
        <taxon>Neoptera</taxon>
        <taxon>Paraneoptera</taxon>
        <taxon>Hemiptera</taxon>
        <taxon>Auchenorrhyncha</taxon>
        <taxon>Cercopoidea</taxon>
        <taxon>Clastopteridae</taxon>
        <taxon>Clastoptera</taxon>
    </lineage>
</organism>
<sequence length="322" mass="34609">MGSHALCFLLLCFIPVLTAQLDLQRDHKQETVEKTASTNKDHTSNEPKILIDYLKGIKAYKDVLTNQCFVEKLNQRDNTKDGRPKITERTELIVGDSITKYEFLRAVGIRVVEFCKDTKIHVFKYDKAKNTDSHLINNELPDGDSTNDNLYSRKRRQTYLNSGVKRYRGQTQTQYVAFNKDGDGKTGTAEAVAQHDLSRATVSGTNGMGQAQSQSSVGGGCEECFPGYGGYSQGIGSYQPIGPPGYGLQSGQGTGFPGQIPGESGISTGGYPSQAGGIPSRPSSGYPGQIIGGSPQRGYPGQTTSGTPSQISTGYPGQTISG</sequence>
<reference evidence="3" key="1">
    <citation type="submission" date="2015-12" db="EMBL/GenBank/DDBJ databases">
        <title>De novo transcriptome assembly of four potential Pierce s Disease insect vectors from Arizona vineyards.</title>
        <authorList>
            <person name="Tassone E.E."/>
        </authorList>
    </citation>
    <scope>NUCLEOTIDE SEQUENCE</scope>
</reference>
<gene>
    <name evidence="3" type="ORF">g.1640</name>
</gene>
<feature type="region of interest" description="Disordered" evidence="1">
    <location>
        <begin position="247"/>
        <end position="322"/>
    </location>
</feature>